<evidence type="ECO:0000313" key="10">
    <source>
        <dbReference type="RefSeq" id="XP_030759091.1"/>
    </source>
</evidence>
<dbReference type="KEGG" id="soy:115884592"/>
<dbReference type="Proteomes" id="UP000504635">
    <property type="component" value="Unplaced"/>
</dbReference>
<dbReference type="PROSITE" id="PS50157">
    <property type="entry name" value="ZINC_FINGER_C2H2_2"/>
    <property type="match status" value="5"/>
</dbReference>
<dbReference type="PANTHER" id="PTHR24379">
    <property type="entry name" value="KRAB AND ZINC FINGER DOMAIN-CONTAINING"/>
    <property type="match status" value="1"/>
</dbReference>
<evidence type="ECO:0000313" key="13">
    <source>
        <dbReference type="RefSeq" id="XP_030759115.1"/>
    </source>
</evidence>
<evidence type="ECO:0000313" key="9">
    <source>
        <dbReference type="RefSeq" id="XP_030759084.1"/>
    </source>
</evidence>
<feature type="compositionally biased region" description="Polar residues" evidence="6">
    <location>
        <begin position="33"/>
        <end position="46"/>
    </location>
</feature>
<feature type="domain" description="C2H2-type" evidence="7">
    <location>
        <begin position="90"/>
        <end position="118"/>
    </location>
</feature>
<dbReference type="RefSeq" id="XP_030759091.1">
    <property type="nucleotide sequence ID" value="XM_030903231.1"/>
</dbReference>
<accession>A0A6J2Y5M3</accession>
<feature type="domain" description="C2H2-type" evidence="7">
    <location>
        <begin position="310"/>
        <end position="338"/>
    </location>
</feature>
<keyword evidence="1" id="KW-0479">Metal-binding</keyword>
<evidence type="ECO:0000313" key="12">
    <source>
        <dbReference type="RefSeq" id="XP_030759107.1"/>
    </source>
</evidence>
<evidence type="ECO:0000313" key="8">
    <source>
        <dbReference type="Proteomes" id="UP000504635"/>
    </source>
</evidence>
<dbReference type="InterPro" id="IPR036236">
    <property type="entry name" value="Znf_C2H2_sf"/>
</dbReference>
<evidence type="ECO:0000256" key="6">
    <source>
        <dbReference type="SAM" id="MobiDB-lite"/>
    </source>
</evidence>
<dbReference type="GO" id="GO:0000981">
    <property type="term" value="F:DNA-binding transcription factor activity, RNA polymerase II-specific"/>
    <property type="evidence" value="ECO:0007669"/>
    <property type="project" value="TreeGrafter"/>
</dbReference>
<dbReference type="AlphaFoldDB" id="A0A6J2Y5M3"/>
<evidence type="ECO:0000313" key="14">
    <source>
        <dbReference type="RefSeq" id="XP_030759123.1"/>
    </source>
</evidence>
<dbReference type="GO" id="GO:0005634">
    <property type="term" value="C:nucleus"/>
    <property type="evidence" value="ECO:0007669"/>
    <property type="project" value="TreeGrafter"/>
</dbReference>
<feature type="domain" description="C2H2-type" evidence="7">
    <location>
        <begin position="279"/>
        <end position="306"/>
    </location>
</feature>
<organism evidence="8 14">
    <name type="scientific">Sitophilus oryzae</name>
    <name type="common">Rice weevil</name>
    <name type="synonym">Curculio oryzae</name>
    <dbReference type="NCBI Taxonomy" id="7048"/>
    <lineage>
        <taxon>Eukaryota</taxon>
        <taxon>Metazoa</taxon>
        <taxon>Ecdysozoa</taxon>
        <taxon>Arthropoda</taxon>
        <taxon>Hexapoda</taxon>
        <taxon>Insecta</taxon>
        <taxon>Pterygota</taxon>
        <taxon>Neoptera</taxon>
        <taxon>Endopterygota</taxon>
        <taxon>Coleoptera</taxon>
        <taxon>Polyphaga</taxon>
        <taxon>Cucujiformia</taxon>
        <taxon>Curculionidae</taxon>
        <taxon>Dryophthorinae</taxon>
        <taxon>Sitophilus</taxon>
    </lineage>
</organism>
<dbReference type="PANTHER" id="PTHR24379:SF127">
    <property type="entry name" value="BLOODY FINGERS-RELATED"/>
    <property type="match status" value="1"/>
</dbReference>
<dbReference type="GeneID" id="115884592"/>
<feature type="compositionally biased region" description="Basic and acidic residues" evidence="6">
    <location>
        <begin position="1"/>
        <end position="14"/>
    </location>
</feature>
<evidence type="ECO:0000313" key="11">
    <source>
        <dbReference type="RefSeq" id="XP_030759100.1"/>
    </source>
</evidence>
<reference evidence="9 10" key="1">
    <citation type="submission" date="2025-04" db="UniProtKB">
        <authorList>
            <consortium name="RefSeq"/>
        </authorList>
    </citation>
    <scope>IDENTIFICATION</scope>
    <source>
        <tissue evidence="9 10">Gonads</tissue>
    </source>
</reference>
<dbReference type="RefSeq" id="XP_030759115.1">
    <property type="nucleotide sequence ID" value="XM_030903255.1"/>
</dbReference>
<name>A0A6J2Y5M3_SITOR</name>
<dbReference type="Gene3D" id="3.30.160.60">
    <property type="entry name" value="Classic Zinc Finger"/>
    <property type="match status" value="4"/>
</dbReference>
<evidence type="ECO:0000256" key="5">
    <source>
        <dbReference type="PROSITE-ProRule" id="PRU00042"/>
    </source>
</evidence>
<dbReference type="RefSeq" id="XP_030759107.1">
    <property type="nucleotide sequence ID" value="XM_030903247.1"/>
</dbReference>
<dbReference type="OrthoDB" id="3561125at2759"/>
<feature type="domain" description="C2H2-type" evidence="7">
    <location>
        <begin position="129"/>
        <end position="156"/>
    </location>
</feature>
<keyword evidence="8" id="KW-1185">Reference proteome</keyword>
<evidence type="ECO:0000256" key="3">
    <source>
        <dbReference type="ARBA" id="ARBA00022771"/>
    </source>
</evidence>
<dbReference type="SUPFAM" id="SSF57667">
    <property type="entry name" value="beta-beta-alpha zinc fingers"/>
    <property type="match status" value="3"/>
</dbReference>
<evidence type="ECO:0000256" key="1">
    <source>
        <dbReference type="ARBA" id="ARBA00022723"/>
    </source>
</evidence>
<keyword evidence="4" id="KW-0862">Zinc</keyword>
<evidence type="ECO:0000256" key="2">
    <source>
        <dbReference type="ARBA" id="ARBA00022737"/>
    </source>
</evidence>
<proteinExistence type="predicted"/>
<feature type="region of interest" description="Disordered" evidence="6">
    <location>
        <begin position="1"/>
        <end position="53"/>
    </location>
</feature>
<keyword evidence="3 5" id="KW-0863">Zinc-finger</keyword>
<sequence>MHNEEKQSKFLIPEKKKRQKINVTVKPMDNSKQDLTSQIASGTSDNSRGKESKKHRRKICRCTVCGYETTTKHFRRHKALHLAREERQLFPCVHCGKDYLTKHGLEYHLDNNHIDSRAKELKNSQKKLYSCSTCSFQSSNMSRLKEHEQVHLAPEERRMITCVHCDYKCMSRSSIIYHYNHKHIDSSAKMELESHKKVHRCSTCSYQTGHLSHLRKHETVHLAPEERQLLSCAHCNLKYRTKTGLQYHLAKNHLDSSAKIEPQKKENGRKMNKSQKKVHKCSTCSYQTGHLSHFRKHKEVHAATKKRQFFACAHCDKKYWSKVSLQRHLQNNHIISRSEKTTILKNLKVKERNADCMSLTHEVILDSLKIEIDEQVTHLDRSNNTESLSVANEVKSEACLETEIDDDAPILNKDVQDDFRTTDDESVTKKVKLEEFIKMEPNLDAFLDEDLDLITNVG</sequence>
<evidence type="ECO:0000256" key="4">
    <source>
        <dbReference type="ARBA" id="ARBA00022833"/>
    </source>
</evidence>
<dbReference type="GO" id="GO:0000977">
    <property type="term" value="F:RNA polymerase II transcription regulatory region sequence-specific DNA binding"/>
    <property type="evidence" value="ECO:0007669"/>
    <property type="project" value="TreeGrafter"/>
</dbReference>
<protein>
    <submittedName>
        <fullName evidence="9 10">Oocyte zinc finger protein XlCOF6-like isoform X1</fullName>
    </submittedName>
</protein>
<dbReference type="RefSeq" id="XP_030759084.1">
    <property type="nucleotide sequence ID" value="XM_030903224.1"/>
</dbReference>
<dbReference type="RefSeq" id="XP_030759123.1">
    <property type="nucleotide sequence ID" value="XM_030903263.1"/>
</dbReference>
<keyword evidence="2" id="KW-0677">Repeat</keyword>
<dbReference type="SMART" id="SM00355">
    <property type="entry name" value="ZnF_C2H2"/>
    <property type="match status" value="8"/>
</dbReference>
<feature type="domain" description="C2H2-type" evidence="7">
    <location>
        <begin position="199"/>
        <end position="226"/>
    </location>
</feature>
<gene>
    <name evidence="9 10 11 12 13 14" type="primary">LOC115884592</name>
</gene>
<evidence type="ECO:0000259" key="7">
    <source>
        <dbReference type="PROSITE" id="PS50157"/>
    </source>
</evidence>
<dbReference type="RefSeq" id="XP_030759100.1">
    <property type="nucleotide sequence ID" value="XM_030903240.1"/>
</dbReference>
<dbReference type="GO" id="GO:0008270">
    <property type="term" value="F:zinc ion binding"/>
    <property type="evidence" value="ECO:0007669"/>
    <property type="project" value="UniProtKB-KW"/>
</dbReference>
<dbReference type="InterPro" id="IPR013087">
    <property type="entry name" value="Znf_C2H2_type"/>
</dbReference>
<dbReference type="PROSITE" id="PS00028">
    <property type="entry name" value="ZINC_FINGER_C2H2_1"/>
    <property type="match status" value="3"/>
</dbReference>